<dbReference type="InterPro" id="IPR039420">
    <property type="entry name" value="WalR-like"/>
</dbReference>
<dbReference type="CDD" id="cd17574">
    <property type="entry name" value="REC_OmpR"/>
    <property type="match status" value="1"/>
</dbReference>
<feature type="domain" description="OmpR/PhoB-type" evidence="11">
    <location>
        <begin position="131"/>
        <end position="231"/>
    </location>
</feature>
<name>A0A1L3MR90_9BACI</name>
<organism evidence="12 13">
    <name type="scientific">Bacillus weihaiensis</name>
    <dbReference type="NCBI Taxonomy" id="1547283"/>
    <lineage>
        <taxon>Bacteria</taxon>
        <taxon>Bacillati</taxon>
        <taxon>Bacillota</taxon>
        <taxon>Bacilli</taxon>
        <taxon>Bacillales</taxon>
        <taxon>Bacillaceae</taxon>
        <taxon>Bacillus</taxon>
    </lineage>
</organism>
<dbReference type="OrthoDB" id="9790442at2"/>
<keyword evidence="3 8" id="KW-0597">Phosphoprotein</keyword>
<evidence type="ECO:0000256" key="5">
    <source>
        <dbReference type="ARBA" id="ARBA00023015"/>
    </source>
</evidence>
<evidence type="ECO:0000256" key="8">
    <source>
        <dbReference type="PROSITE-ProRule" id="PRU00169"/>
    </source>
</evidence>
<protein>
    <submittedName>
        <fullName evidence="12">DNA-binding response regulator</fullName>
    </submittedName>
</protein>
<dbReference type="GO" id="GO:0006355">
    <property type="term" value="P:regulation of DNA-templated transcription"/>
    <property type="evidence" value="ECO:0007669"/>
    <property type="project" value="InterPro"/>
</dbReference>
<dbReference type="GO" id="GO:0032993">
    <property type="term" value="C:protein-DNA complex"/>
    <property type="evidence" value="ECO:0007669"/>
    <property type="project" value="TreeGrafter"/>
</dbReference>
<dbReference type="Gene3D" id="3.40.50.2300">
    <property type="match status" value="1"/>
</dbReference>
<evidence type="ECO:0000256" key="4">
    <source>
        <dbReference type="ARBA" id="ARBA00023012"/>
    </source>
</evidence>
<feature type="DNA-binding region" description="OmpR/PhoB-type" evidence="9">
    <location>
        <begin position="131"/>
        <end position="231"/>
    </location>
</feature>
<dbReference type="GO" id="GO:0000976">
    <property type="term" value="F:transcription cis-regulatory region binding"/>
    <property type="evidence" value="ECO:0007669"/>
    <property type="project" value="TreeGrafter"/>
</dbReference>
<accession>A0A1L3MR90</accession>
<evidence type="ECO:0000256" key="7">
    <source>
        <dbReference type="ARBA" id="ARBA00023163"/>
    </source>
</evidence>
<gene>
    <name evidence="12" type="ORF">A9C19_08725</name>
</gene>
<dbReference type="InterPro" id="IPR001789">
    <property type="entry name" value="Sig_transdc_resp-reg_receiver"/>
</dbReference>
<sequence>MNKGSILLVEDDKEIARIICDYLRHEGYHVTWSSTGKEGWEDYKQGIYQLALVDIMLPELDGLSLCKKIRLESDLPLLLISAKHEDETKVIGLELGADDYITKPFSLEELAARIASHLRRYRRYMGKEEQTTVKTYTDGLKIDFSKKVTYIKDQVVHLTNKEWEVLFLLANNPFETFSKASIYEHIWQQEEVEGNNTVTVHIKSLRMKLNDVSREASFIQTVWGEGYRFIGEEPL</sequence>
<dbReference type="InterPro" id="IPR016032">
    <property type="entry name" value="Sig_transdc_resp-reg_C-effctor"/>
</dbReference>
<dbReference type="InterPro" id="IPR001867">
    <property type="entry name" value="OmpR/PhoB-type_DNA-bd"/>
</dbReference>
<evidence type="ECO:0000256" key="9">
    <source>
        <dbReference type="PROSITE-ProRule" id="PRU01091"/>
    </source>
</evidence>
<dbReference type="Gene3D" id="6.10.250.690">
    <property type="match status" value="1"/>
</dbReference>
<reference evidence="12 13" key="1">
    <citation type="journal article" date="2016" name="Sci. Rep.">
        <title>Complete genome sequence and transcriptomic analysis of a novel marine strain Bacillus weihaiensis reveals the mechanism of brown algae degradation.</title>
        <authorList>
            <person name="Zhu Y."/>
            <person name="Chen P."/>
            <person name="Bao Y."/>
            <person name="Men Y."/>
            <person name="Zeng Y."/>
            <person name="Yang J."/>
            <person name="Sun J."/>
            <person name="Sun Y."/>
        </authorList>
    </citation>
    <scope>NUCLEOTIDE SEQUENCE [LARGE SCALE GENOMIC DNA]</scope>
    <source>
        <strain evidence="12 13">Alg07</strain>
    </source>
</reference>
<dbReference type="SUPFAM" id="SSF52172">
    <property type="entry name" value="CheY-like"/>
    <property type="match status" value="1"/>
</dbReference>
<keyword evidence="13" id="KW-1185">Reference proteome</keyword>
<feature type="domain" description="Response regulatory" evidence="10">
    <location>
        <begin position="5"/>
        <end position="118"/>
    </location>
</feature>
<dbReference type="STRING" id="1547283.A9C19_08725"/>
<dbReference type="PROSITE" id="PS50110">
    <property type="entry name" value="RESPONSE_REGULATORY"/>
    <property type="match status" value="1"/>
</dbReference>
<proteinExistence type="predicted"/>
<dbReference type="PANTHER" id="PTHR48111">
    <property type="entry name" value="REGULATOR OF RPOS"/>
    <property type="match status" value="1"/>
</dbReference>
<feature type="modified residue" description="4-aspartylphosphate" evidence="8">
    <location>
        <position position="54"/>
    </location>
</feature>
<dbReference type="RefSeq" id="WP_072579616.1">
    <property type="nucleotide sequence ID" value="NZ_CP016020.1"/>
</dbReference>
<dbReference type="AlphaFoldDB" id="A0A1L3MR90"/>
<evidence type="ECO:0000256" key="1">
    <source>
        <dbReference type="ARBA" id="ARBA00004496"/>
    </source>
</evidence>
<comment type="subcellular location">
    <subcellularLocation>
        <location evidence="1">Cytoplasm</location>
    </subcellularLocation>
</comment>
<dbReference type="InterPro" id="IPR011006">
    <property type="entry name" value="CheY-like_superfamily"/>
</dbReference>
<dbReference type="SMART" id="SM00862">
    <property type="entry name" value="Trans_reg_C"/>
    <property type="match status" value="1"/>
</dbReference>
<evidence type="ECO:0000313" key="12">
    <source>
        <dbReference type="EMBL" id="APH04822.1"/>
    </source>
</evidence>
<dbReference type="PANTHER" id="PTHR48111:SF40">
    <property type="entry name" value="PHOSPHATE REGULON TRANSCRIPTIONAL REGULATORY PROTEIN PHOB"/>
    <property type="match status" value="1"/>
</dbReference>
<keyword evidence="2" id="KW-0963">Cytoplasm</keyword>
<dbReference type="GO" id="GO:0005829">
    <property type="term" value="C:cytosol"/>
    <property type="evidence" value="ECO:0007669"/>
    <property type="project" value="TreeGrafter"/>
</dbReference>
<keyword evidence="4" id="KW-0902">Two-component regulatory system</keyword>
<dbReference type="EMBL" id="CP016020">
    <property type="protein sequence ID" value="APH04822.1"/>
    <property type="molecule type" value="Genomic_DNA"/>
</dbReference>
<evidence type="ECO:0000256" key="2">
    <source>
        <dbReference type="ARBA" id="ARBA00022490"/>
    </source>
</evidence>
<evidence type="ECO:0000259" key="11">
    <source>
        <dbReference type="PROSITE" id="PS51755"/>
    </source>
</evidence>
<keyword evidence="7" id="KW-0804">Transcription</keyword>
<dbReference type="Pfam" id="PF00486">
    <property type="entry name" value="Trans_reg_C"/>
    <property type="match status" value="1"/>
</dbReference>
<dbReference type="CDD" id="cd00383">
    <property type="entry name" value="trans_reg_C"/>
    <property type="match status" value="1"/>
</dbReference>
<dbReference type="InterPro" id="IPR036388">
    <property type="entry name" value="WH-like_DNA-bd_sf"/>
</dbReference>
<dbReference type="SUPFAM" id="SSF46894">
    <property type="entry name" value="C-terminal effector domain of the bipartite response regulators"/>
    <property type="match status" value="1"/>
</dbReference>
<evidence type="ECO:0000313" key="13">
    <source>
        <dbReference type="Proteomes" id="UP000181936"/>
    </source>
</evidence>
<evidence type="ECO:0000259" key="10">
    <source>
        <dbReference type="PROSITE" id="PS50110"/>
    </source>
</evidence>
<dbReference type="PROSITE" id="PS51755">
    <property type="entry name" value="OMPR_PHOB"/>
    <property type="match status" value="1"/>
</dbReference>
<dbReference type="Gene3D" id="1.10.10.10">
    <property type="entry name" value="Winged helix-like DNA-binding domain superfamily/Winged helix DNA-binding domain"/>
    <property type="match status" value="1"/>
</dbReference>
<keyword evidence="6 9" id="KW-0238">DNA-binding</keyword>
<evidence type="ECO:0000256" key="6">
    <source>
        <dbReference type="ARBA" id="ARBA00023125"/>
    </source>
</evidence>
<dbReference type="KEGG" id="bwh:A9C19_08725"/>
<dbReference type="Pfam" id="PF00072">
    <property type="entry name" value="Response_reg"/>
    <property type="match status" value="1"/>
</dbReference>
<dbReference type="SMART" id="SM00448">
    <property type="entry name" value="REC"/>
    <property type="match status" value="1"/>
</dbReference>
<keyword evidence="5" id="KW-0805">Transcription regulation</keyword>
<dbReference type="Proteomes" id="UP000181936">
    <property type="component" value="Chromosome"/>
</dbReference>
<dbReference type="GO" id="GO:0000156">
    <property type="term" value="F:phosphorelay response regulator activity"/>
    <property type="evidence" value="ECO:0007669"/>
    <property type="project" value="TreeGrafter"/>
</dbReference>
<evidence type="ECO:0000256" key="3">
    <source>
        <dbReference type="ARBA" id="ARBA00022553"/>
    </source>
</evidence>